<reference evidence="3" key="1">
    <citation type="journal article" date="2019" name="Int. J. Syst. Evol. Microbiol.">
        <title>The Global Catalogue of Microorganisms (GCM) 10K type strain sequencing project: providing services to taxonomists for standard genome sequencing and annotation.</title>
        <authorList>
            <consortium name="The Broad Institute Genomics Platform"/>
            <consortium name="The Broad Institute Genome Sequencing Center for Infectious Disease"/>
            <person name="Wu L."/>
            <person name="Ma J."/>
        </authorList>
    </citation>
    <scope>NUCLEOTIDE SEQUENCE [LARGE SCALE GENOMIC DNA]</scope>
    <source>
        <strain evidence="3">JCM 3369</strain>
    </source>
</reference>
<feature type="transmembrane region" description="Helical" evidence="1">
    <location>
        <begin position="24"/>
        <end position="45"/>
    </location>
</feature>
<accession>A0ABW2CNY1</accession>
<evidence type="ECO:0000313" key="2">
    <source>
        <dbReference type="EMBL" id="MFC6883501.1"/>
    </source>
</evidence>
<keyword evidence="1" id="KW-0812">Transmembrane</keyword>
<keyword evidence="1" id="KW-0472">Membrane</keyword>
<organism evidence="2 3">
    <name type="scientific">Actinomadura yumaensis</name>
    <dbReference type="NCBI Taxonomy" id="111807"/>
    <lineage>
        <taxon>Bacteria</taxon>
        <taxon>Bacillati</taxon>
        <taxon>Actinomycetota</taxon>
        <taxon>Actinomycetes</taxon>
        <taxon>Streptosporangiales</taxon>
        <taxon>Thermomonosporaceae</taxon>
        <taxon>Actinomadura</taxon>
    </lineage>
</organism>
<keyword evidence="3" id="KW-1185">Reference proteome</keyword>
<evidence type="ECO:0000313" key="3">
    <source>
        <dbReference type="Proteomes" id="UP001596380"/>
    </source>
</evidence>
<protein>
    <submittedName>
        <fullName evidence="2">Uncharacterized protein</fullName>
    </submittedName>
</protein>
<comment type="caution">
    <text evidence="2">The sequence shown here is derived from an EMBL/GenBank/DDBJ whole genome shotgun (WGS) entry which is preliminary data.</text>
</comment>
<keyword evidence="1" id="KW-1133">Transmembrane helix</keyword>
<dbReference type="Proteomes" id="UP001596380">
    <property type="component" value="Unassembled WGS sequence"/>
</dbReference>
<dbReference type="RefSeq" id="WP_378050071.1">
    <property type="nucleotide sequence ID" value="NZ_JBHSXE010000002.1"/>
</dbReference>
<dbReference type="EMBL" id="JBHSXS010000019">
    <property type="protein sequence ID" value="MFC6883501.1"/>
    <property type="molecule type" value="Genomic_DNA"/>
</dbReference>
<gene>
    <name evidence="2" type="ORF">ACFQKB_27335</name>
</gene>
<name>A0ABW2CNY1_9ACTN</name>
<sequence>MPTIIYCLIVPFPSTPVDDRLPWWYPWALLGCPVITMTITALSAVS</sequence>
<evidence type="ECO:0000256" key="1">
    <source>
        <dbReference type="SAM" id="Phobius"/>
    </source>
</evidence>
<proteinExistence type="predicted"/>